<organism evidence="1 2">
    <name type="scientific">Microbacterium esteraromaticum</name>
    <dbReference type="NCBI Taxonomy" id="57043"/>
    <lineage>
        <taxon>Bacteria</taxon>
        <taxon>Bacillati</taxon>
        <taxon>Actinomycetota</taxon>
        <taxon>Actinomycetes</taxon>
        <taxon>Micrococcales</taxon>
        <taxon>Microbacteriaceae</taxon>
        <taxon>Microbacterium</taxon>
    </lineage>
</organism>
<proteinExistence type="predicted"/>
<dbReference type="Pfam" id="PF13376">
    <property type="entry name" value="OmdA"/>
    <property type="match status" value="1"/>
</dbReference>
<reference evidence="1 2" key="1">
    <citation type="journal article" date="2020" name="Front. Microbiol.">
        <title>Design of Bacterial Strain-Specific qPCR Assays Using NGS Data and Publicly Available Resources and Its Application to Track Biocontrol Strains.</title>
        <authorList>
            <person name="Hernandez I."/>
            <person name="Sant C."/>
            <person name="Martinez R."/>
            <person name="Fernandez C."/>
        </authorList>
    </citation>
    <scope>NUCLEOTIDE SEQUENCE [LARGE SCALE GENOMIC DNA]</scope>
    <source>
        <strain evidence="1 2">B24</strain>
    </source>
</reference>
<dbReference type="AlphaFoldDB" id="A0A7D8AHX2"/>
<dbReference type="Proteomes" id="UP000515708">
    <property type="component" value="Chromosome"/>
</dbReference>
<accession>A0A7D8AHX2</accession>
<protein>
    <submittedName>
        <fullName evidence="1">DUF1905 domain-containing protein</fullName>
    </submittedName>
</protein>
<evidence type="ECO:0000313" key="1">
    <source>
        <dbReference type="EMBL" id="QMU96405.1"/>
    </source>
</evidence>
<evidence type="ECO:0000313" key="2">
    <source>
        <dbReference type="Proteomes" id="UP000515708"/>
    </source>
</evidence>
<dbReference type="EMBL" id="CP043732">
    <property type="protein sequence ID" value="QMU96405.1"/>
    <property type="molecule type" value="Genomic_DNA"/>
</dbReference>
<sequence>MSELRLRTVLEPMGPAGAIVLDDEQVAALSSAKAFPVVVAIGERSARLRLARMGGKNLIGFSKAVRAEMGVELGDEFDAVITPDAEERTVDVPEVLAAALEADPVARAAFEALAYSRRKEIARSIAEAKQDATRQRRLEKALADLRTAL</sequence>
<dbReference type="InterPro" id="IPR015018">
    <property type="entry name" value="DUF1905"/>
</dbReference>
<dbReference type="RefSeq" id="WP_182254759.1">
    <property type="nucleotide sequence ID" value="NZ_CP043732.1"/>
</dbReference>
<gene>
    <name evidence="1" type="ORF">FVO59_03655</name>
</gene>
<dbReference type="Pfam" id="PF08922">
    <property type="entry name" value="DUF1905"/>
    <property type="match status" value="1"/>
</dbReference>
<name>A0A7D8AHX2_9MICO</name>